<proteinExistence type="predicted"/>
<keyword evidence="2" id="KW-1185">Reference proteome</keyword>
<gene>
    <name evidence="1" type="ORF">DSO57_1010112</name>
</gene>
<dbReference type="Proteomes" id="UP001165960">
    <property type="component" value="Unassembled WGS sequence"/>
</dbReference>
<sequence length="287" mass="32992">MKWCPSPNCKYVLQCDANSLSSIVPSVFCNSGHGSCFNCDLEEHMPCLCSYAKAWLKKTQEDSGSSRWILSNTKDCPKCQSAIEKNGGCNRIACGKCKFEFCWTCMKAWSIHGYNRGCNDFLPTKINGREQVLESRSSLEKYLHYYNRYVNHKQSSKLERNFYAHIEVDTVGLQRTTRFSSEQVQFLKETFDTLAKCRSTLKWTYALAYYLNAGANKKLFEDNQQELELATEALSGLLEGIIKFKSLSQFEHVIQDKAIHVSQRRGILSDFIIQGFFKGLWEYTIDL</sequence>
<dbReference type="EMBL" id="QTSX02001453">
    <property type="protein sequence ID" value="KAJ9081902.1"/>
    <property type="molecule type" value="Genomic_DNA"/>
</dbReference>
<evidence type="ECO:0000313" key="2">
    <source>
        <dbReference type="Proteomes" id="UP001165960"/>
    </source>
</evidence>
<evidence type="ECO:0000313" key="1">
    <source>
        <dbReference type="EMBL" id="KAJ9081902.1"/>
    </source>
</evidence>
<comment type="caution">
    <text evidence="1">The sequence shown here is derived from an EMBL/GenBank/DDBJ whole genome shotgun (WGS) entry which is preliminary data.</text>
</comment>
<accession>A0ACC2U652</accession>
<protein>
    <submittedName>
        <fullName evidence="1">Uncharacterized protein</fullName>
    </submittedName>
</protein>
<reference evidence="1" key="1">
    <citation type="submission" date="2022-04" db="EMBL/GenBank/DDBJ databases">
        <title>Genome of the entomopathogenic fungus Entomophthora muscae.</title>
        <authorList>
            <person name="Elya C."/>
            <person name="Lovett B.R."/>
            <person name="Lee E."/>
            <person name="Macias A.M."/>
            <person name="Hajek A.E."/>
            <person name="De Bivort B.L."/>
            <person name="Kasson M.T."/>
            <person name="De Fine Licht H.H."/>
            <person name="Stajich J.E."/>
        </authorList>
    </citation>
    <scope>NUCLEOTIDE SEQUENCE</scope>
    <source>
        <strain evidence="1">Berkeley</strain>
    </source>
</reference>
<name>A0ACC2U652_9FUNG</name>
<organism evidence="1 2">
    <name type="scientific">Entomophthora muscae</name>
    <dbReference type="NCBI Taxonomy" id="34485"/>
    <lineage>
        <taxon>Eukaryota</taxon>
        <taxon>Fungi</taxon>
        <taxon>Fungi incertae sedis</taxon>
        <taxon>Zoopagomycota</taxon>
        <taxon>Entomophthoromycotina</taxon>
        <taxon>Entomophthoromycetes</taxon>
        <taxon>Entomophthorales</taxon>
        <taxon>Entomophthoraceae</taxon>
        <taxon>Entomophthora</taxon>
    </lineage>
</organism>